<evidence type="ECO:0000256" key="5">
    <source>
        <dbReference type="ARBA" id="ARBA00023172"/>
    </source>
</evidence>
<proteinExistence type="inferred from homology"/>
<evidence type="ECO:0000256" key="2">
    <source>
        <dbReference type="ARBA" id="ARBA00011044"/>
    </source>
</evidence>
<reference evidence="9 11" key="3">
    <citation type="submission" date="2019-03" db="EMBL/GenBank/DDBJ databases">
        <title>Subsurface microbial communities from deep shales in Ohio and West Virginia, USA.</title>
        <authorList>
            <person name="Wrighton K."/>
        </authorList>
    </citation>
    <scope>NUCLEOTIDE SEQUENCE [LARGE SCALE GENOMIC DNA]</scope>
    <source>
        <strain evidence="9 11">WG1_MB</strain>
    </source>
</reference>
<dbReference type="Pfam" id="PF01385">
    <property type="entry name" value="OrfB_IS605"/>
    <property type="match status" value="1"/>
</dbReference>
<reference evidence="8" key="2">
    <citation type="submission" date="2017-09" db="EMBL/GenBank/DDBJ databases">
        <authorList>
            <person name="Ehlers B."/>
            <person name="Leendertz F.H."/>
        </authorList>
    </citation>
    <scope>NUCLEOTIDE SEQUENCE [LARGE SCALE GENOMIC DNA]</scope>
    <source>
        <strain evidence="8">WG-1MB</strain>
    </source>
</reference>
<evidence type="ECO:0000256" key="1">
    <source>
        <dbReference type="ARBA" id="ARBA00008761"/>
    </source>
</evidence>
<dbReference type="NCBIfam" id="NF040570">
    <property type="entry name" value="guided_TnpB"/>
    <property type="match status" value="1"/>
</dbReference>
<dbReference type="AlphaFoldDB" id="A0A285F6X4"/>
<name>A0A285F6X4_9EURY</name>
<dbReference type="InterPro" id="IPR051399">
    <property type="entry name" value="RNA-guided_DNA_endo/Transpos"/>
</dbReference>
<keyword evidence="10" id="KW-1185">Reference proteome</keyword>
<evidence type="ECO:0000259" key="6">
    <source>
        <dbReference type="Pfam" id="PF01385"/>
    </source>
</evidence>
<dbReference type="GO" id="GO:0003677">
    <property type="term" value="F:DNA binding"/>
    <property type="evidence" value="ECO:0007669"/>
    <property type="project" value="UniProtKB-KW"/>
</dbReference>
<evidence type="ECO:0000256" key="3">
    <source>
        <dbReference type="ARBA" id="ARBA00022578"/>
    </source>
</evidence>
<comment type="similarity">
    <text evidence="2">In the N-terminal section; belongs to the transposase 2 family.</text>
</comment>
<organism evidence="8 10">
    <name type="scientific">Methanohalophilus euhalobius</name>
    <dbReference type="NCBI Taxonomy" id="51203"/>
    <lineage>
        <taxon>Archaea</taxon>
        <taxon>Methanobacteriati</taxon>
        <taxon>Methanobacteriota</taxon>
        <taxon>Stenosarchaea group</taxon>
        <taxon>Methanomicrobia</taxon>
        <taxon>Methanosarcinales</taxon>
        <taxon>Methanosarcinaceae</taxon>
        <taxon>Methanohalophilus</taxon>
    </lineage>
</organism>
<accession>A0A285F6X4</accession>
<keyword evidence="4" id="KW-0238">DNA-binding</keyword>
<dbReference type="Proteomes" id="UP000295404">
    <property type="component" value="Unassembled WGS sequence"/>
</dbReference>
<dbReference type="OrthoDB" id="120885at2157"/>
<dbReference type="EMBL" id="SMMS01000001">
    <property type="protein sequence ID" value="TCL12266.1"/>
    <property type="molecule type" value="Genomic_DNA"/>
</dbReference>
<dbReference type="InterPro" id="IPR001959">
    <property type="entry name" value="Transposase"/>
</dbReference>
<dbReference type="NCBIfam" id="TIGR01766">
    <property type="entry name" value="IS200/IS605 family accessory protein TnpB-like domain"/>
    <property type="match status" value="1"/>
</dbReference>
<sequence length="395" mass="45647">MFLTKTIILKIANPDNDLVETMQKYSDGMNYVSEIVFDNGKPISAMKLQQEVYAYLRETLKLKSQMSCNIPRQVAGCYKTLYKLKESKWQKVQFSPSSMTFSYKRDFAISENMVKITTINGRKAYSILNYDYAKQYFDGSWKYQASKVVKHKDGDYYFHLCVEKEVPDKELTDASTFMGIDVGMNYLAVASTTDKKCSFFAGGEIKNLRNQYKSMRKRLQSKGTLSAKRMLKHIAGKEKRLMRDVNHTISKEIVRFAIENKVSVIGLEDLTGIRDSTLSKTPKKRRHNHSSWAFRQLQTFIEYKAREAGIITHYVDPSYTSQTCIRCNHISKNNRNRLSFRCEKCGYENNADLIGAMNIEHKTRDYRYILESQGVLVSHPDECLIDIQAPPVREG</sequence>
<dbReference type="GO" id="GO:0032196">
    <property type="term" value="P:transposition"/>
    <property type="evidence" value="ECO:0007669"/>
    <property type="project" value="UniProtKB-KW"/>
</dbReference>
<evidence type="ECO:0000256" key="4">
    <source>
        <dbReference type="ARBA" id="ARBA00023125"/>
    </source>
</evidence>
<evidence type="ECO:0000259" key="7">
    <source>
        <dbReference type="Pfam" id="PF07282"/>
    </source>
</evidence>
<protein>
    <submittedName>
        <fullName evidence="9">IS605 OrfB family transposase</fullName>
    </submittedName>
    <submittedName>
        <fullName evidence="8">Transposase, IS605 OrfB family, central region</fullName>
    </submittedName>
</protein>
<dbReference type="Proteomes" id="UP000217726">
    <property type="component" value="Unassembled WGS sequence"/>
</dbReference>
<evidence type="ECO:0000313" key="9">
    <source>
        <dbReference type="EMBL" id="TCL12266.1"/>
    </source>
</evidence>
<dbReference type="InterPro" id="IPR010095">
    <property type="entry name" value="Cas12f1-like_TNB"/>
</dbReference>
<keyword evidence="5" id="KW-0233">DNA recombination</keyword>
<evidence type="ECO:0000313" key="10">
    <source>
        <dbReference type="Proteomes" id="UP000217726"/>
    </source>
</evidence>
<reference evidence="10" key="1">
    <citation type="submission" date="2017-09" db="EMBL/GenBank/DDBJ databases">
        <authorList>
            <person name="Varghese N."/>
            <person name="Submissions S."/>
        </authorList>
    </citation>
    <scope>NUCLEOTIDE SEQUENCE [LARGE SCALE GENOMIC DNA]</scope>
    <source>
        <strain evidence="10">WG-1MB</strain>
    </source>
</reference>
<dbReference type="PANTHER" id="PTHR30405:SF11">
    <property type="entry name" value="RNA-GUIDED DNA ENDONUCLEASE RV2885C-RELATED"/>
    <property type="match status" value="1"/>
</dbReference>
<dbReference type="EMBL" id="OBDR01000003">
    <property type="protein sequence ID" value="SNY06454.1"/>
    <property type="molecule type" value="Genomic_DNA"/>
</dbReference>
<dbReference type="PANTHER" id="PTHR30405">
    <property type="entry name" value="TRANSPOSASE"/>
    <property type="match status" value="1"/>
</dbReference>
<feature type="domain" description="Probable transposase IS891/IS1136/IS1341" evidence="6">
    <location>
        <begin position="159"/>
        <end position="273"/>
    </location>
</feature>
<gene>
    <name evidence="9" type="ORF">C7960_1499</name>
    <name evidence="8" type="ORF">SAMN06295989_103139</name>
</gene>
<dbReference type="Pfam" id="PF07282">
    <property type="entry name" value="Cas12f1-like_TNB"/>
    <property type="match status" value="1"/>
</dbReference>
<evidence type="ECO:0000313" key="11">
    <source>
        <dbReference type="Proteomes" id="UP000295404"/>
    </source>
</evidence>
<dbReference type="GO" id="GO:0006310">
    <property type="term" value="P:DNA recombination"/>
    <property type="evidence" value="ECO:0007669"/>
    <property type="project" value="UniProtKB-KW"/>
</dbReference>
<comment type="similarity">
    <text evidence="1">In the C-terminal section; belongs to the transposase 35 family.</text>
</comment>
<keyword evidence="3" id="KW-0815">Transposition</keyword>
<feature type="domain" description="Cas12f1-like TNB" evidence="7">
    <location>
        <begin position="294"/>
        <end position="359"/>
    </location>
</feature>
<evidence type="ECO:0000313" key="8">
    <source>
        <dbReference type="EMBL" id="SNY06454.1"/>
    </source>
</evidence>